<organism evidence="1">
    <name type="scientific">gut metagenome</name>
    <dbReference type="NCBI Taxonomy" id="749906"/>
    <lineage>
        <taxon>unclassified sequences</taxon>
        <taxon>metagenomes</taxon>
        <taxon>organismal metagenomes</taxon>
    </lineage>
</organism>
<gene>
    <name evidence="1" type="ORF">EVA_02406</name>
</gene>
<protein>
    <submittedName>
        <fullName evidence="1">Uncharacterized protein</fullName>
    </submittedName>
</protein>
<name>J9H181_9ZZZZ</name>
<reference evidence="1" key="1">
    <citation type="journal article" date="2012" name="PLoS ONE">
        <title>Gene sets for utilization of primary and secondary nutrition supplies in the distal gut of endangered iberian lynx.</title>
        <authorList>
            <person name="Alcaide M."/>
            <person name="Messina E."/>
            <person name="Richter M."/>
            <person name="Bargiela R."/>
            <person name="Peplies J."/>
            <person name="Huws S.A."/>
            <person name="Newbold C.J."/>
            <person name="Golyshin P.N."/>
            <person name="Simon M.A."/>
            <person name="Lopez G."/>
            <person name="Yakimov M.M."/>
            <person name="Ferrer M."/>
        </authorList>
    </citation>
    <scope>NUCLEOTIDE SEQUENCE</scope>
</reference>
<evidence type="ECO:0000313" key="1">
    <source>
        <dbReference type="EMBL" id="EJX09483.1"/>
    </source>
</evidence>
<dbReference type="EMBL" id="AMCI01000382">
    <property type="protein sequence ID" value="EJX09483.1"/>
    <property type="molecule type" value="Genomic_DNA"/>
</dbReference>
<accession>J9H181</accession>
<comment type="caution">
    <text evidence="1">The sequence shown here is derived from an EMBL/GenBank/DDBJ whole genome shotgun (WGS) entry which is preliminary data.</text>
</comment>
<proteinExistence type="predicted"/>
<sequence>MAKEITILVKYTGTVPDDVDIADIEEQMDNNLENSLRLNFPRSNEEDYDLKEPWIDREDIYFAENGFQLLIH</sequence>
<dbReference type="AlphaFoldDB" id="J9H181"/>